<name>A0A0B7I9S1_9FLAO</name>
<dbReference type="InterPro" id="IPR008620">
    <property type="entry name" value="FixH"/>
</dbReference>
<keyword evidence="1" id="KW-1133">Transmembrane helix</keyword>
<accession>A0A0B7I9S1</accession>
<evidence type="ECO:0008006" key="4">
    <source>
        <dbReference type="Google" id="ProtNLM"/>
    </source>
</evidence>
<protein>
    <recommendedName>
        <fullName evidence="4">Cytochrome C oxidase Cbb3</fullName>
    </recommendedName>
</protein>
<dbReference type="AlphaFoldDB" id="A0A0B7I9S1"/>
<dbReference type="Pfam" id="PF05751">
    <property type="entry name" value="FixH"/>
    <property type="match status" value="1"/>
</dbReference>
<organism evidence="2 3">
    <name type="scientific">Capnocytophaga canis</name>
    <dbReference type="NCBI Taxonomy" id="1848903"/>
    <lineage>
        <taxon>Bacteria</taxon>
        <taxon>Pseudomonadati</taxon>
        <taxon>Bacteroidota</taxon>
        <taxon>Flavobacteriia</taxon>
        <taxon>Flavobacteriales</taxon>
        <taxon>Flavobacteriaceae</taxon>
        <taxon>Capnocytophaga</taxon>
    </lineage>
</organism>
<evidence type="ECO:0000313" key="3">
    <source>
        <dbReference type="Proteomes" id="UP000045051"/>
    </source>
</evidence>
<sequence>MITEKKKFKIGWGTGIVIAFAFFITFIMYFVLNMSINKKYDHDFVTEDYYKKELAFQNMMEKAKKTASEQMGVGIQSSEAGVILTFPQKTTDAIVGTVYFYRPSDQKRDFRIPLQIKDNQMLVPMNVLSKGRWVVEVNYQFDSQDYISTEKIDIK</sequence>
<dbReference type="Proteomes" id="UP000045051">
    <property type="component" value="Unassembled WGS sequence"/>
</dbReference>
<proteinExistence type="predicted"/>
<reference evidence="2 3" key="1">
    <citation type="submission" date="2015-01" db="EMBL/GenBank/DDBJ databases">
        <authorList>
            <person name="MANFREDI Pablo"/>
        </authorList>
    </citation>
    <scope>NUCLEOTIDE SEQUENCE [LARGE SCALE GENOMIC DNA]</scope>
    <source>
        <strain evidence="2 3">CcD38</strain>
    </source>
</reference>
<keyword evidence="1" id="KW-0812">Transmembrane</keyword>
<gene>
    <name evidence="2" type="ORF">CCAND38_370040</name>
</gene>
<dbReference type="RefSeq" id="WP_042344373.1">
    <property type="nucleotide sequence ID" value="NZ_CDOH01000002.1"/>
</dbReference>
<keyword evidence="3" id="KW-1185">Reference proteome</keyword>
<feature type="transmembrane region" description="Helical" evidence="1">
    <location>
        <begin position="12"/>
        <end position="32"/>
    </location>
</feature>
<keyword evidence="1" id="KW-0472">Membrane</keyword>
<dbReference type="EMBL" id="CDOI01000148">
    <property type="protein sequence ID" value="CEN46623.1"/>
    <property type="molecule type" value="Genomic_DNA"/>
</dbReference>
<evidence type="ECO:0000313" key="2">
    <source>
        <dbReference type="EMBL" id="CEN46623.1"/>
    </source>
</evidence>
<evidence type="ECO:0000256" key="1">
    <source>
        <dbReference type="SAM" id="Phobius"/>
    </source>
</evidence>